<feature type="transmembrane region" description="Helical" evidence="8">
    <location>
        <begin position="465"/>
        <end position="489"/>
    </location>
</feature>
<sequence>MSLIIIVICIIVLIAQIVRFRASRSFLILSIPSAIYLSVKALMRLSTVLSPQVMSLVIIFYCIVLLIILISLCKVNAFLAFLIISIVAGALLGIDATQITRSVQKGIGDMLGSLVIVIVCGAMLGKLVADSGAAQQIASYMVKLFGQRYIQWALMLTGFIIGIPLFYNVGFVLVVPLIFSVALRYKLPAVYIGLPMLASLSVTHGFLPPHPSPTALVAQFHADMGMTLLYGVIIGLPTVIIAGPIFSKTLKKINPPAPKIFENAAAVATDKLPSLGTSIFSSLLPVILLALTTLLASSVAEPQLKDAITFISDPAIVMIISLTVATFTLGIRQGMDMKKVMDIYGESVKDIAMILLIMGGAGALKQILIDSGVSNNIAVLLSDVNIHPLVLGWTIACLIRVCVGSATVAGLTAAGIIAPMLAGMNVDPNLMVLSIGAGSLMFSHVNDTGFWLYKEYFNLSIRQTIQSWSLMETIVSVCGLIGVLIIQYLK</sequence>
<dbReference type="GO" id="GO:0005886">
    <property type="term" value="C:plasma membrane"/>
    <property type="evidence" value="ECO:0007669"/>
    <property type="project" value="UniProtKB-SubCell"/>
</dbReference>
<dbReference type="GO" id="GO:0015128">
    <property type="term" value="F:gluconate transmembrane transporter activity"/>
    <property type="evidence" value="ECO:0007669"/>
    <property type="project" value="InterPro"/>
</dbReference>
<feature type="transmembrane region" description="Helical" evidence="8">
    <location>
        <begin position="111"/>
        <end position="129"/>
    </location>
</feature>
<dbReference type="NCBIfam" id="TIGR00791">
    <property type="entry name" value="gntP"/>
    <property type="match status" value="1"/>
</dbReference>
<proteinExistence type="inferred from homology"/>
<feature type="transmembrane region" description="Helical" evidence="8">
    <location>
        <begin position="189"/>
        <end position="207"/>
    </location>
</feature>
<organism evidence="9 10">
    <name type="scientific">Ohtaekwangia koreensis</name>
    <dbReference type="NCBI Taxonomy" id="688867"/>
    <lineage>
        <taxon>Bacteria</taxon>
        <taxon>Pseudomonadati</taxon>
        <taxon>Bacteroidota</taxon>
        <taxon>Cytophagia</taxon>
        <taxon>Cytophagales</taxon>
        <taxon>Fulvivirgaceae</taxon>
        <taxon>Ohtaekwangia</taxon>
    </lineage>
</organism>
<keyword evidence="5 8" id="KW-1133">Transmembrane helix</keyword>
<gene>
    <name evidence="9" type="ORF">SAMN05660236_4940</name>
</gene>
<feature type="transmembrane region" description="Helical" evidence="8">
    <location>
        <begin position="55"/>
        <end position="72"/>
    </location>
</feature>
<comment type="similarity">
    <text evidence="7">Belongs to the GntP permease family.</text>
</comment>
<feature type="transmembrane region" description="Helical" evidence="8">
    <location>
        <begin position="227"/>
        <end position="246"/>
    </location>
</feature>
<evidence type="ECO:0000256" key="3">
    <source>
        <dbReference type="ARBA" id="ARBA00022475"/>
    </source>
</evidence>
<protein>
    <submittedName>
        <fullName evidence="9">Gnt-I system high-affinity gluconate transporter</fullName>
    </submittedName>
</protein>
<feature type="transmembrane region" description="Helical" evidence="8">
    <location>
        <begin position="149"/>
        <end position="182"/>
    </location>
</feature>
<keyword evidence="6 8" id="KW-0472">Membrane</keyword>
<dbReference type="PIRSF" id="PIRSF002746">
    <property type="entry name" value="Gluconate_transporter"/>
    <property type="match status" value="1"/>
</dbReference>
<evidence type="ECO:0000256" key="6">
    <source>
        <dbReference type="ARBA" id="ARBA00023136"/>
    </source>
</evidence>
<feature type="transmembrane region" description="Helical" evidence="8">
    <location>
        <begin position="430"/>
        <end position="453"/>
    </location>
</feature>
<evidence type="ECO:0000256" key="8">
    <source>
        <dbReference type="SAM" id="Phobius"/>
    </source>
</evidence>
<dbReference type="AlphaFoldDB" id="A0A1T5MBY2"/>
<keyword evidence="10" id="KW-1185">Reference proteome</keyword>
<dbReference type="PANTHER" id="PTHR30354:SF22">
    <property type="entry name" value="HIGH-AFFINITY GLUCONATE TRANSPORTER"/>
    <property type="match status" value="1"/>
</dbReference>
<evidence type="ECO:0000256" key="7">
    <source>
        <dbReference type="ARBA" id="ARBA00049663"/>
    </source>
</evidence>
<comment type="subcellular location">
    <subcellularLocation>
        <location evidence="1">Cell membrane</location>
        <topology evidence="1">Multi-pass membrane protein</topology>
    </subcellularLocation>
</comment>
<keyword evidence="2" id="KW-0813">Transport</keyword>
<feature type="transmembrane region" description="Helical" evidence="8">
    <location>
        <begin position="389"/>
        <end position="418"/>
    </location>
</feature>
<accession>A0A1T5MBY2</accession>
<evidence type="ECO:0000256" key="1">
    <source>
        <dbReference type="ARBA" id="ARBA00004651"/>
    </source>
</evidence>
<feature type="transmembrane region" description="Helical" evidence="8">
    <location>
        <begin position="78"/>
        <end position="99"/>
    </location>
</feature>
<keyword evidence="3" id="KW-1003">Cell membrane</keyword>
<dbReference type="STRING" id="688867.SAMN05660236_4940"/>
<dbReference type="Proteomes" id="UP000190961">
    <property type="component" value="Unassembled WGS sequence"/>
</dbReference>
<dbReference type="Pfam" id="PF02447">
    <property type="entry name" value="GntP_permease"/>
    <property type="match status" value="1"/>
</dbReference>
<evidence type="ECO:0000256" key="4">
    <source>
        <dbReference type="ARBA" id="ARBA00022692"/>
    </source>
</evidence>
<dbReference type="EMBL" id="FUZU01000004">
    <property type="protein sequence ID" value="SKC85720.1"/>
    <property type="molecule type" value="Genomic_DNA"/>
</dbReference>
<evidence type="ECO:0000256" key="5">
    <source>
        <dbReference type="ARBA" id="ARBA00022989"/>
    </source>
</evidence>
<evidence type="ECO:0000313" key="10">
    <source>
        <dbReference type="Proteomes" id="UP000190961"/>
    </source>
</evidence>
<feature type="transmembrane region" description="Helical" evidence="8">
    <location>
        <begin position="311"/>
        <end position="331"/>
    </location>
</feature>
<feature type="transmembrane region" description="Helical" evidence="8">
    <location>
        <begin position="351"/>
        <end position="369"/>
    </location>
</feature>
<reference evidence="9 10" key="1">
    <citation type="submission" date="2017-02" db="EMBL/GenBank/DDBJ databases">
        <authorList>
            <person name="Peterson S.W."/>
        </authorList>
    </citation>
    <scope>NUCLEOTIDE SEQUENCE [LARGE SCALE GENOMIC DNA]</scope>
    <source>
        <strain evidence="9 10">DSM 25262</strain>
    </source>
</reference>
<evidence type="ECO:0000256" key="2">
    <source>
        <dbReference type="ARBA" id="ARBA00022448"/>
    </source>
</evidence>
<dbReference type="InterPro" id="IPR003474">
    <property type="entry name" value="Glcn_transporter"/>
</dbReference>
<keyword evidence="4 8" id="KW-0812">Transmembrane</keyword>
<evidence type="ECO:0000313" key="9">
    <source>
        <dbReference type="EMBL" id="SKC85720.1"/>
    </source>
</evidence>
<name>A0A1T5MBY2_9BACT</name>
<dbReference type="PANTHER" id="PTHR30354">
    <property type="entry name" value="GNT FAMILY GLUCONATE TRANSPORTER"/>
    <property type="match status" value="1"/>
</dbReference>
<feature type="transmembrane region" description="Helical" evidence="8">
    <location>
        <begin position="279"/>
        <end position="299"/>
    </location>
</feature>